<protein>
    <submittedName>
        <fullName evidence="3">YceI family protein</fullName>
    </submittedName>
</protein>
<evidence type="ECO:0000256" key="1">
    <source>
        <dbReference type="SAM" id="SignalP"/>
    </source>
</evidence>
<feature type="chain" id="PRO_5040824080" evidence="1">
    <location>
        <begin position="25"/>
        <end position="185"/>
    </location>
</feature>
<dbReference type="PANTHER" id="PTHR34406">
    <property type="entry name" value="PROTEIN YCEI"/>
    <property type="match status" value="1"/>
</dbReference>
<keyword evidence="1" id="KW-0732">Signal</keyword>
<dbReference type="RefSeq" id="WP_249599782.1">
    <property type="nucleotide sequence ID" value="NZ_JAKHSK010000001.1"/>
</dbReference>
<dbReference type="PANTHER" id="PTHR34406:SF1">
    <property type="entry name" value="PROTEIN YCEI"/>
    <property type="match status" value="1"/>
</dbReference>
<feature type="signal peptide" evidence="1">
    <location>
        <begin position="1"/>
        <end position="24"/>
    </location>
</feature>
<gene>
    <name evidence="3" type="ORF">L1967_00640</name>
</gene>
<keyword evidence="4" id="KW-1185">Reference proteome</keyword>
<dbReference type="InterPro" id="IPR007372">
    <property type="entry name" value="Lipid/polyisoprenoid-bd_YceI"/>
</dbReference>
<evidence type="ECO:0000313" key="4">
    <source>
        <dbReference type="Proteomes" id="UP001139521"/>
    </source>
</evidence>
<dbReference type="SUPFAM" id="SSF101874">
    <property type="entry name" value="YceI-like"/>
    <property type="match status" value="1"/>
</dbReference>
<dbReference type="InterPro" id="IPR036761">
    <property type="entry name" value="TTHA0802/YceI-like_sf"/>
</dbReference>
<evidence type="ECO:0000259" key="2">
    <source>
        <dbReference type="Pfam" id="PF04264"/>
    </source>
</evidence>
<name>A0A9X1ZMY7_9FLAO</name>
<reference evidence="3" key="1">
    <citation type="submission" date="2022-01" db="EMBL/GenBank/DDBJ databases">
        <title>Genome sequencing of Zunongwangia sp. M21534 genome.</title>
        <authorList>
            <person name="Chen Y."/>
            <person name="Dong C."/>
            <person name="Shao Z."/>
        </authorList>
    </citation>
    <scope>NUCLEOTIDE SEQUENCE</scope>
    <source>
        <strain evidence="3">MCCC M21534</strain>
    </source>
</reference>
<evidence type="ECO:0000313" key="3">
    <source>
        <dbReference type="EMBL" id="MCL6216789.1"/>
    </source>
</evidence>
<dbReference type="Gene3D" id="2.40.128.110">
    <property type="entry name" value="Lipid/polyisoprenoid-binding, YceI-like"/>
    <property type="match status" value="1"/>
</dbReference>
<feature type="domain" description="Lipid/polyisoprenoid-binding YceI-like" evidence="2">
    <location>
        <begin position="31"/>
        <end position="178"/>
    </location>
</feature>
<dbReference type="Proteomes" id="UP001139521">
    <property type="component" value="Unassembled WGS sequence"/>
</dbReference>
<accession>A0A9X1ZMY7</accession>
<sequence length="185" mass="21155">MKNKTTAFTLLLFFCLLNSTSFFGQKFLTKNGKVSFYSHTFVEDIKAENNQVLSIVDLESGEIAINVLMKSFVFEKALMQEHFNENYVESDKYPKAKFSGTIKNLKELLSGEESLAKITGNITIHGVKKTITIESIFNKSEKEVSLKGKFMINIKDYDIKIPNVVRNNISDEVETSFQFIHQPYN</sequence>
<dbReference type="EMBL" id="JAKHSK010000001">
    <property type="protein sequence ID" value="MCL6216789.1"/>
    <property type="molecule type" value="Genomic_DNA"/>
</dbReference>
<dbReference type="AlphaFoldDB" id="A0A9X1ZMY7"/>
<organism evidence="3 4">
    <name type="scientific">Zunongwangia pacifica</name>
    <dbReference type="NCBI Taxonomy" id="2911062"/>
    <lineage>
        <taxon>Bacteria</taxon>
        <taxon>Pseudomonadati</taxon>
        <taxon>Bacteroidota</taxon>
        <taxon>Flavobacteriia</taxon>
        <taxon>Flavobacteriales</taxon>
        <taxon>Flavobacteriaceae</taxon>
        <taxon>Zunongwangia</taxon>
    </lineage>
</organism>
<proteinExistence type="predicted"/>
<dbReference type="Pfam" id="PF04264">
    <property type="entry name" value="YceI"/>
    <property type="match status" value="1"/>
</dbReference>
<comment type="caution">
    <text evidence="3">The sequence shown here is derived from an EMBL/GenBank/DDBJ whole genome shotgun (WGS) entry which is preliminary data.</text>
</comment>